<comment type="subcellular location">
    <subcellularLocation>
        <location evidence="1">Periplasm</location>
    </subcellularLocation>
</comment>
<dbReference type="RefSeq" id="WP_112219932.1">
    <property type="nucleotide sequence ID" value="NZ_MVJN01000007.1"/>
</dbReference>
<dbReference type="PANTHER" id="PTHR43649">
    <property type="entry name" value="ARABINOSE-BINDING PROTEIN-RELATED"/>
    <property type="match status" value="1"/>
</dbReference>
<dbReference type="EMBL" id="MVJN01000007">
    <property type="protein sequence ID" value="RAP36006.1"/>
    <property type="molecule type" value="Genomic_DNA"/>
</dbReference>
<dbReference type="Proteomes" id="UP000249458">
    <property type="component" value="Unassembled WGS sequence"/>
</dbReference>
<organism evidence="8 9">
    <name type="scientific">Legionella quinlivanii</name>
    <dbReference type="NCBI Taxonomy" id="45073"/>
    <lineage>
        <taxon>Bacteria</taxon>
        <taxon>Pseudomonadati</taxon>
        <taxon>Pseudomonadota</taxon>
        <taxon>Gammaproteobacteria</taxon>
        <taxon>Legionellales</taxon>
        <taxon>Legionellaceae</taxon>
        <taxon>Legionella</taxon>
    </lineage>
</organism>
<feature type="chain" id="PRO_5016875872" description="sn-glycerol-3-phosphate-binding periplasmic protein UgpB" evidence="7">
    <location>
        <begin position="20"/>
        <end position="423"/>
    </location>
</feature>
<evidence type="ECO:0000256" key="5">
    <source>
        <dbReference type="ARBA" id="ARBA00022448"/>
    </source>
</evidence>
<dbReference type="Gene3D" id="3.40.190.10">
    <property type="entry name" value="Periplasmic binding protein-like II"/>
    <property type="match status" value="2"/>
</dbReference>
<sequence>MKTLLLLAIFCFTGGSAWAEPVEIIFWHSMAGHLGEEVESLVQAFNQSQSDYRIKPVYKGEYTDSLTSFAAAFRAHKPPAIVQVFEVGTATMLSPAGIHKPVEELMREQQIDFPLQDFLPSVRTFYSEKGELQAMPFNTSIPVLYYNSDLLGTIGISQANFPKTWEELENMLEQLKQKGQICGYTSAYPAWVSIESFSALHGLALTDGTKGNAIYNNSAVLNHLKRLQRWQRLHYFEYGGRASDATALFTSGRCALFSQSSGAYNSLANMLTFSLGVAKLPIDSKVSTERHTNVAGGAALWAVAGQSPDVYRGTALFFAFIAKPERQKQWHLNTGYIPLGLSGVYAGIARESHHPILALAEEDLAKPQSEYMKHYQGPQNQIRTANDEALESIFAGLKTPEKALGDAVNRANYLLLRHQRNAG</sequence>
<keyword evidence="5" id="KW-0813">Transport</keyword>
<evidence type="ECO:0000313" key="9">
    <source>
        <dbReference type="Proteomes" id="UP000249458"/>
    </source>
</evidence>
<comment type="subunit">
    <text evidence="3">The complex is composed of two ATP-binding proteins (UgpC), two transmembrane proteins (UgpA and UgpE) and a solute-binding protein (UgpB).</text>
</comment>
<comment type="similarity">
    <text evidence="2">Belongs to the bacterial solute-binding protein 1 family.</text>
</comment>
<proteinExistence type="inferred from homology"/>
<name>A0A364LI27_9GAMM</name>
<evidence type="ECO:0000256" key="4">
    <source>
        <dbReference type="ARBA" id="ARBA00017470"/>
    </source>
</evidence>
<gene>
    <name evidence="8" type="ORF">B1207_10560</name>
</gene>
<dbReference type="InterPro" id="IPR050490">
    <property type="entry name" value="Bact_solute-bd_prot1"/>
</dbReference>
<dbReference type="InterPro" id="IPR006059">
    <property type="entry name" value="SBP"/>
</dbReference>
<evidence type="ECO:0000256" key="3">
    <source>
        <dbReference type="ARBA" id="ARBA00011557"/>
    </source>
</evidence>
<dbReference type="AlphaFoldDB" id="A0A364LI27"/>
<dbReference type="PANTHER" id="PTHR43649:SF31">
    <property type="entry name" value="SN-GLYCEROL-3-PHOSPHATE-BINDING PERIPLASMIC PROTEIN UGPB"/>
    <property type="match status" value="1"/>
</dbReference>
<evidence type="ECO:0000256" key="6">
    <source>
        <dbReference type="ARBA" id="ARBA00022729"/>
    </source>
</evidence>
<dbReference type="GO" id="GO:0042597">
    <property type="term" value="C:periplasmic space"/>
    <property type="evidence" value="ECO:0007669"/>
    <property type="project" value="UniProtKB-SubCell"/>
</dbReference>
<keyword evidence="6 7" id="KW-0732">Signal</keyword>
<reference evidence="8 9" key="1">
    <citation type="submission" date="2017-02" db="EMBL/GenBank/DDBJ databases">
        <title>Legionella quilivanii strain from human: case report and whole genome sequencing analysis.</title>
        <authorList>
            <person name="Lalancette C."/>
            <person name="Leduc J.-M."/>
            <person name="Levesque S."/>
            <person name="Fournier E."/>
            <person name="Saoud J."/>
            <person name="Faucher S.P."/>
            <person name="Bernard K."/>
            <person name="Martineau C."/>
            <person name="Longtin J."/>
        </authorList>
    </citation>
    <scope>NUCLEOTIDE SEQUENCE [LARGE SCALE GENOMIC DNA]</scope>
    <source>
        <strain evidence="8 9">ID143958</strain>
    </source>
</reference>
<protein>
    <recommendedName>
        <fullName evidence="4">sn-glycerol-3-phosphate-binding periplasmic protein UgpB</fullName>
    </recommendedName>
</protein>
<comment type="caution">
    <text evidence="8">The sequence shown here is derived from an EMBL/GenBank/DDBJ whole genome shotgun (WGS) entry which is preliminary data.</text>
</comment>
<evidence type="ECO:0000256" key="1">
    <source>
        <dbReference type="ARBA" id="ARBA00004418"/>
    </source>
</evidence>
<feature type="signal peptide" evidence="7">
    <location>
        <begin position="1"/>
        <end position="19"/>
    </location>
</feature>
<dbReference type="SUPFAM" id="SSF53850">
    <property type="entry name" value="Periplasmic binding protein-like II"/>
    <property type="match status" value="1"/>
</dbReference>
<dbReference type="Pfam" id="PF13416">
    <property type="entry name" value="SBP_bac_8"/>
    <property type="match status" value="1"/>
</dbReference>
<evidence type="ECO:0000256" key="7">
    <source>
        <dbReference type="SAM" id="SignalP"/>
    </source>
</evidence>
<accession>A0A364LI27</accession>
<evidence type="ECO:0000313" key="8">
    <source>
        <dbReference type="EMBL" id="RAP36006.1"/>
    </source>
</evidence>
<evidence type="ECO:0000256" key="2">
    <source>
        <dbReference type="ARBA" id="ARBA00008520"/>
    </source>
</evidence>